<sequence length="41" mass="4594">MGDFYLDAGKEARVGYTFNGNFIEDGGLKISLHHSFLPFTK</sequence>
<dbReference type="RefSeq" id="WP_015403103.1">
    <property type="nucleotide sequence ID" value="NC_020304.1"/>
</dbReference>
<dbReference type="HOGENOM" id="CLU_3269112_0_0_7"/>
<organism evidence="1 2">
    <name type="scientific">Desulfocapsa sulfexigens (strain DSM 10523 / SB164P1)</name>
    <dbReference type="NCBI Taxonomy" id="1167006"/>
    <lineage>
        <taxon>Bacteria</taxon>
        <taxon>Pseudomonadati</taxon>
        <taxon>Thermodesulfobacteriota</taxon>
        <taxon>Desulfobulbia</taxon>
        <taxon>Desulfobulbales</taxon>
        <taxon>Desulfocapsaceae</taxon>
        <taxon>Desulfocapsa</taxon>
    </lineage>
</organism>
<evidence type="ECO:0000313" key="1">
    <source>
        <dbReference type="EMBL" id="AGF77407.1"/>
    </source>
</evidence>
<dbReference type="KEGG" id="dsf:UWK_00833"/>
<dbReference type="Proteomes" id="UP000011721">
    <property type="component" value="Chromosome"/>
</dbReference>
<accession>M1P6T3</accession>
<reference evidence="2" key="1">
    <citation type="journal article" date="2013" name="Stand. Genomic Sci.">
        <title>Complete genome sequence of Desulfocapsa sulfexigens, a marine deltaproteobacterium specialized in disproportionating inorganic sulfur compounds.</title>
        <authorList>
            <person name="Finster K.W."/>
            <person name="Kjeldsen K.U."/>
            <person name="Kube M."/>
            <person name="Reinhardt R."/>
            <person name="Mussmann M."/>
            <person name="Amann R."/>
            <person name="Schreiber L."/>
        </authorList>
    </citation>
    <scope>NUCLEOTIDE SEQUENCE [LARGE SCALE GENOMIC DNA]</scope>
    <source>
        <strain evidence="2">DSM 10523 / SB164P1</strain>
    </source>
</reference>
<protein>
    <submittedName>
        <fullName evidence="1">Uncharacterized protein</fullName>
    </submittedName>
</protein>
<proteinExistence type="predicted"/>
<dbReference type="AlphaFoldDB" id="M1P6T3"/>
<evidence type="ECO:0000313" key="2">
    <source>
        <dbReference type="Proteomes" id="UP000011721"/>
    </source>
</evidence>
<keyword evidence="2" id="KW-1185">Reference proteome</keyword>
<name>M1P6T3_DESSD</name>
<dbReference type="STRING" id="1167006.UWK_00833"/>
<gene>
    <name evidence="1" type="ordered locus">UWK_00833</name>
</gene>
<dbReference type="EMBL" id="CP003985">
    <property type="protein sequence ID" value="AGF77407.1"/>
    <property type="molecule type" value="Genomic_DNA"/>
</dbReference>